<proteinExistence type="predicted"/>
<keyword evidence="2" id="KW-1185">Reference proteome</keyword>
<organism evidence="1 2">
    <name type="scientific">Marivirga salinarum</name>
    <dbReference type="NCBI Taxonomy" id="3059078"/>
    <lineage>
        <taxon>Bacteria</taxon>
        <taxon>Pseudomonadati</taxon>
        <taxon>Bacteroidota</taxon>
        <taxon>Cytophagia</taxon>
        <taxon>Cytophagales</taxon>
        <taxon>Marivirgaceae</taxon>
        <taxon>Marivirga</taxon>
    </lineage>
</organism>
<reference evidence="1 2" key="1">
    <citation type="submission" date="2023-08" db="EMBL/GenBank/DDBJ databases">
        <title>Comparative genomics and taxonomic characterization of three novel marine species of genus Marivirga.</title>
        <authorList>
            <person name="Muhammad N."/>
            <person name="Kim S.-G."/>
        </authorList>
    </citation>
    <scope>NUCLEOTIDE SEQUENCE [LARGE SCALE GENOMIC DNA]</scope>
    <source>
        <strain evidence="1 2">BDSF4-3</strain>
    </source>
</reference>
<dbReference type="Proteomes" id="UP001230496">
    <property type="component" value="Chromosome"/>
</dbReference>
<name>A0AA49GAP6_9BACT</name>
<evidence type="ECO:0000313" key="2">
    <source>
        <dbReference type="Proteomes" id="UP001230496"/>
    </source>
</evidence>
<accession>A0AA49GAP6</accession>
<dbReference type="RefSeq" id="WP_308347555.1">
    <property type="nucleotide sequence ID" value="NZ_CP129971.1"/>
</dbReference>
<evidence type="ECO:0000313" key="1">
    <source>
        <dbReference type="EMBL" id="WKK74458.2"/>
    </source>
</evidence>
<dbReference type="AlphaFoldDB" id="A0AA49GAP6"/>
<sequence>MKNQMYLMLFFSVLIGSLFHSVEIKAQELGKYIEQYEGRKGARTFRVKLLRIGEKENEEVLIQISGVDDPISGKIYKYKKEWQRSEKRFKNYQYVTTQIPDKERFATLHSNTQYGSQVLKVYLIDNPSEAISIYPTEYQKNLDPLFMYDQYKRQMEEVKK</sequence>
<dbReference type="EMBL" id="CP129971">
    <property type="protein sequence ID" value="WKK74458.2"/>
    <property type="molecule type" value="Genomic_DNA"/>
</dbReference>
<gene>
    <name evidence="1" type="ORF">QYS49_22345</name>
</gene>
<dbReference type="KEGG" id="msaa:QYS49_22345"/>
<protein>
    <submittedName>
        <fullName evidence="1">Uncharacterized protein</fullName>
    </submittedName>
</protein>